<sequence>MNDNKFNYKDQVLNIACMLSTVYRELFIYGLNAALHNELKDIKDIFEDGEEYPGDVALLEALDDENIKIILSAMYDIEEYGDSLLNINNISDKELNEGLENGLGSEYAPDYGEAVENDYRFWLNEVMGYTHLSVFNLLTLCYSLSNGVNEVPEEHVSSLYFPTDESLALLDIGDQNVKLLTELAFKLSDCANDLCEKL</sequence>
<dbReference type="RefSeq" id="WP_128768479.1">
    <property type="nucleotide sequence ID" value="NZ_RXOC01000003.1"/>
</dbReference>
<name>A0A4Q0MDN8_9SPHI</name>
<dbReference type="EMBL" id="RXOC01000003">
    <property type="protein sequence ID" value="RXF71233.1"/>
    <property type="molecule type" value="Genomic_DNA"/>
</dbReference>
<dbReference type="AlphaFoldDB" id="A0A4Q0MDN8"/>
<evidence type="ECO:0000313" key="1">
    <source>
        <dbReference type="EMBL" id="RXF71233.1"/>
    </source>
</evidence>
<organism evidence="1 2">
    <name type="scientific">Arcticibacter tournemirensis</name>
    <dbReference type="NCBI Taxonomy" id="699437"/>
    <lineage>
        <taxon>Bacteria</taxon>
        <taxon>Pseudomonadati</taxon>
        <taxon>Bacteroidota</taxon>
        <taxon>Sphingobacteriia</taxon>
        <taxon>Sphingobacteriales</taxon>
        <taxon>Sphingobacteriaceae</taxon>
        <taxon>Arcticibacter</taxon>
    </lineage>
</organism>
<reference evidence="1 2" key="1">
    <citation type="submission" date="2018-12" db="EMBL/GenBank/DDBJ databases">
        <title>The Draft Genome Sequence of the Soil Bacterium Pedobacter tournemirensis R1.</title>
        <authorList>
            <person name="He J."/>
        </authorList>
    </citation>
    <scope>NUCLEOTIDE SEQUENCE [LARGE SCALE GENOMIC DNA]</scope>
    <source>
        <strain evidence="1 2">R1</strain>
    </source>
</reference>
<dbReference type="Proteomes" id="UP000290848">
    <property type="component" value="Unassembled WGS sequence"/>
</dbReference>
<protein>
    <submittedName>
        <fullName evidence="1">Uncharacterized protein</fullName>
    </submittedName>
</protein>
<comment type="caution">
    <text evidence="1">The sequence shown here is derived from an EMBL/GenBank/DDBJ whole genome shotgun (WGS) entry which is preliminary data.</text>
</comment>
<gene>
    <name evidence="1" type="ORF">EKH83_05950</name>
</gene>
<accession>A0A4Q0MDN8</accession>
<evidence type="ECO:0000313" key="2">
    <source>
        <dbReference type="Proteomes" id="UP000290848"/>
    </source>
</evidence>
<proteinExistence type="predicted"/>